<evidence type="ECO:0000256" key="1">
    <source>
        <dbReference type="SAM" id="MobiDB-lite"/>
    </source>
</evidence>
<feature type="compositionally biased region" description="Low complexity" evidence="1">
    <location>
        <begin position="52"/>
        <end position="69"/>
    </location>
</feature>
<protein>
    <submittedName>
        <fullName evidence="2">Uncharacterized protein</fullName>
    </submittedName>
</protein>
<proteinExistence type="predicted"/>
<dbReference type="EMBL" id="JBBXMP010000091">
    <property type="protein sequence ID" value="KAL0062943.1"/>
    <property type="molecule type" value="Genomic_DNA"/>
</dbReference>
<evidence type="ECO:0000313" key="3">
    <source>
        <dbReference type="Proteomes" id="UP001437256"/>
    </source>
</evidence>
<feature type="compositionally biased region" description="Polar residues" evidence="1">
    <location>
        <begin position="15"/>
        <end position="31"/>
    </location>
</feature>
<organism evidence="2 3">
    <name type="scientific">Marasmius tenuissimus</name>
    <dbReference type="NCBI Taxonomy" id="585030"/>
    <lineage>
        <taxon>Eukaryota</taxon>
        <taxon>Fungi</taxon>
        <taxon>Dikarya</taxon>
        <taxon>Basidiomycota</taxon>
        <taxon>Agaricomycotina</taxon>
        <taxon>Agaricomycetes</taxon>
        <taxon>Agaricomycetidae</taxon>
        <taxon>Agaricales</taxon>
        <taxon>Marasmiineae</taxon>
        <taxon>Marasmiaceae</taxon>
        <taxon>Marasmius</taxon>
    </lineage>
</organism>
<sequence length="323" mass="35621">MQDPWEETVLGRQAGSANNVSSISTSHQTGNLCLHTENGSHGPLDTGRTAVSSDRITSSSRSPHGSPRSDTVSNSSYSIPVASWKLSNNRACEVMQNSKTDSKLKRIFGAHTHLYRWADMHGHYNDPLLPPSEAVLIMYISDTMAEKVSEQTARRHMSLLKEHCEDAGLGWKGGNELEQALVGSMVKPSSFRPQQEPVMEDMLDAIFQDLDLEDESGKGSDPLNTCVFAALTSVFYGQARLDEILTESSNPDAYNHCRHPVSMDLTLNQDGCSYNLFLPSTKTEIYRGNSILIPGQLGKPCDPVAALYFHAVTNDEEVYFDPH</sequence>
<comment type="caution">
    <text evidence="2">The sequence shown here is derived from an EMBL/GenBank/DDBJ whole genome shotgun (WGS) entry which is preliminary data.</text>
</comment>
<dbReference type="Proteomes" id="UP001437256">
    <property type="component" value="Unassembled WGS sequence"/>
</dbReference>
<keyword evidence="3" id="KW-1185">Reference proteome</keyword>
<reference evidence="2 3" key="1">
    <citation type="submission" date="2024-05" db="EMBL/GenBank/DDBJ databases">
        <title>A draft genome resource for the thread blight pathogen Marasmius tenuissimus strain MS-2.</title>
        <authorList>
            <person name="Yulfo-Soto G.E."/>
            <person name="Baruah I.K."/>
            <person name="Amoako-Attah I."/>
            <person name="Bukari Y."/>
            <person name="Meinhardt L.W."/>
            <person name="Bailey B.A."/>
            <person name="Cohen S.P."/>
        </authorList>
    </citation>
    <scope>NUCLEOTIDE SEQUENCE [LARGE SCALE GENOMIC DNA]</scope>
    <source>
        <strain evidence="2 3">MS-2</strain>
    </source>
</reference>
<evidence type="ECO:0000313" key="2">
    <source>
        <dbReference type="EMBL" id="KAL0062943.1"/>
    </source>
</evidence>
<feature type="region of interest" description="Disordered" evidence="1">
    <location>
        <begin position="1"/>
        <end position="75"/>
    </location>
</feature>
<gene>
    <name evidence="2" type="ORF">AAF712_010164</name>
</gene>
<accession>A0ABR2ZQD3</accession>
<name>A0ABR2ZQD3_9AGAR</name>